<reference evidence="2 3" key="1">
    <citation type="journal article" date="2002" name="Int. J. Syst. Evol. Microbiol.">
        <title>Sphingopyxis witflariensis sp. nov., isolated from activated sludge.</title>
        <authorList>
            <person name="Kampfer P."/>
            <person name="Witzenberger R."/>
            <person name="Denner E.B."/>
            <person name="Busse H.J."/>
            <person name="Neef A."/>
        </authorList>
    </citation>
    <scope>NUCLEOTIDE SEQUENCE [LARGE SCALE GENOMIC DNA]</scope>
    <source>
        <strain evidence="2 3">DSM 14551</strain>
    </source>
</reference>
<sequence>MIQFDFSGKTTLVTGGTQGIGLGIATAFADSGAHVIISGTRPEASDYADDLSRFNYIQARLDQPADRAKLVEAAGPIDILINNAGQSHPDEYSMEGYGRVIDVNLNAAVELCYLCHPGLRERGGTIVNIGSCASFIAIGYAPAYTASKTGLLGFTRAVADQWARDGVRVNMVAPGFIETRMTAGVREDERKSEAMLRAIPARRYGTPAEVAAATLFLAAPQASYITGQSIVVDGGLLIR</sequence>
<dbReference type="EMBL" id="NISJ01000011">
    <property type="protein sequence ID" value="OWQ92838.1"/>
    <property type="molecule type" value="Genomic_DNA"/>
</dbReference>
<name>A0A246JJM4_9SPHN</name>
<dbReference type="Pfam" id="PF13561">
    <property type="entry name" value="adh_short_C2"/>
    <property type="match status" value="1"/>
</dbReference>
<protein>
    <submittedName>
        <fullName evidence="2">3-oxoacyl-ACP reductase</fullName>
    </submittedName>
</protein>
<dbReference type="Gene3D" id="3.40.50.720">
    <property type="entry name" value="NAD(P)-binding Rossmann-like Domain"/>
    <property type="match status" value="1"/>
</dbReference>
<dbReference type="InterPro" id="IPR002347">
    <property type="entry name" value="SDR_fam"/>
</dbReference>
<organism evidence="2 3">
    <name type="scientific">Sphingopyxis witflariensis</name>
    <dbReference type="NCBI Taxonomy" id="173675"/>
    <lineage>
        <taxon>Bacteria</taxon>
        <taxon>Pseudomonadati</taxon>
        <taxon>Pseudomonadota</taxon>
        <taxon>Alphaproteobacteria</taxon>
        <taxon>Sphingomonadales</taxon>
        <taxon>Sphingomonadaceae</taxon>
        <taxon>Sphingopyxis</taxon>
    </lineage>
</organism>
<dbReference type="PRINTS" id="PR00081">
    <property type="entry name" value="GDHRDH"/>
</dbReference>
<dbReference type="PANTHER" id="PTHR42760:SF132">
    <property type="entry name" value="SHORT-CHAIN DEHYDROGENASE_REDUCTASE FAMILY PROTEIN"/>
    <property type="match status" value="1"/>
</dbReference>
<comment type="caution">
    <text evidence="2">The sequence shown here is derived from an EMBL/GenBank/DDBJ whole genome shotgun (WGS) entry which is preliminary data.</text>
</comment>
<dbReference type="SUPFAM" id="SSF51735">
    <property type="entry name" value="NAD(P)-binding Rossmann-fold domains"/>
    <property type="match status" value="1"/>
</dbReference>
<accession>A0A246JJM4</accession>
<dbReference type="Proteomes" id="UP000197097">
    <property type="component" value="Unassembled WGS sequence"/>
</dbReference>
<evidence type="ECO:0000256" key="1">
    <source>
        <dbReference type="ARBA" id="ARBA00006484"/>
    </source>
</evidence>
<dbReference type="OrthoDB" id="9793825at2"/>
<dbReference type="InterPro" id="IPR020904">
    <property type="entry name" value="Sc_DH/Rdtase_CS"/>
</dbReference>
<dbReference type="InterPro" id="IPR036291">
    <property type="entry name" value="NAD(P)-bd_dom_sf"/>
</dbReference>
<keyword evidence="3" id="KW-1185">Reference proteome</keyword>
<dbReference type="PRINTS" id="PR00080">
    <property type="entry name" value="SDRFAMILY"/>
</dbReference>
<dbReference type="FunFam" id="3.40.50.720:FF:000084">
    <property type="entry name" value="Short-chain dehydrogenase reductase"/>
    <property type="match status" value="1"/>
</dbReference>
<dbReference type="RefSeq" id="WP_088473890.1">
    <property type="nucleotide sequence ID" value="NZ_NISJ01000011.1"/>
</dbReference>
<dbReference type="GO" id="GO:0016616">
    <property type="term" value="F:oxidoreductase activity, acting on the CH-OH group of donors, NAD or NADP as acceptor"/>
    <property type="evidence" value="ECO:0007669"/>
    <property type="project" value="TreeGrafter"/>
</dbReference>
<proteinExistence type="inferred from homology"/>
<evidence type="ECO:0000313" key="3">
    <source>
        <dbReference type="Proteomes" id="UP000197097"/>
    </source>
</evidence>
<dbReference type="PANTHER" id="PTHR42760">
    <property type="entry name" value="SHORT-CHAIN DEHYDROGENASES/REDUCTASES FAMILY MEMBER"/>
    <property type="match status" value="1"/>
</dbReference>
<dbReference type="AlphaFoldDB" id="A0A246JJM4"/>
<dbReference type="PROSITE" id="PS00061">
    <property type="entry name" value="ADH_SHORT"/>
    <property type="match status" value="1"/>
</dbReference>
<evidence type="ECO:0000313" key="2">
    <source>
        <dbReference type="EMBL" id="OWQ92838.1"/>
    </source>
</evidence>
<comment type="similarity">
    <text evidence="1">Belongs to the short-chain dehydrogenases/reductases (SDR) family.</text>
</comment>
<gene>
    <name evidence="2" type="ORF">CDQ91_16940</name>
</gene>